<reference evidence="1" key="1">
    <citation type="submission" date="2021-06" db="EMBL/GenBank/DDBJ databases">
        <authorList>
            <person name="Kallberg Y."/>
            <person name="Tangrot J."/>
            <person name="Rosling A."/>
        </authorList>
    </citation>
    <scope>NUCLEOTIDE SEQUENCE</scope>
    <source>
        <strain evidence="1">CL551</strain>
    </source>
</reference>
<gene>
    <name evidence="1" type="ORF">AMORRO_LOCUS6305</name>
</gene>
<sequence length="549" mass="63356">MDEQLCCLSKLVIKFLKKRTPKKRNVTVPSLPTECMQQVFQHIVDQGEGLYRLYPFLLVNRYWCKNVVPFLWARPFEDLKPENRYKIMLIYLSSLNDQEKSELNSSLKPYKITIPNLKPPLFDYPMLLEELSYKNVEMTAHSCIYKWNSEAFKQKEKEEQILVLSTALCKLFLRKSTNLRTFIIDKFLGHSDIPDCSIFVYNQPGLRNISSLSIDYTRPIMENTIRLLEAIPSICTSIRCLNIRIPFFESNPEVIQAVVEIIQSQTCLTEFSLEGVRSGESKDIINALHQSITLTIIKLENVNITTTTLSTLSLCQNLQSLSILRCQGLTVEEITGAGSSNSNENLWNRMRFNLKILHLKSSPRFPAIPASIIRSAGDFLQELSLDVITTETVESITSRCPNILNLQLYNFLPQHNSLLGKLFQGLKHIKKLTISMHHRHMNRENMAISGRELPVSLEYLKLQCSFNNAQLENLLRECRSPLKTLIIDFRKFEYLDLKVITNFVKSKRTLKYLGIGGRIGWCAAEVKELEILKQRYGVNLIPRPDVDRW</sequence>
<name>A0A9N9FZR1_9GLOM</name>
<dbReference type="SUPFAM" id="SSF52047">
    <property type="entry name" value="RNI-like"/>
    <property type="match status" value="1"/>
</dbReference>
<evidence type="ECO:0000313" key="1">
    <source>
        <dbReference type="EMBL" id="CAG8567412.1"/>
    </source>
</evidence>
<comment type="caution">
    <text evidence="1">The sequence shown here is derived from an EMBL/GenBank/DDBJ whole genome shotgun (WGS) entry which is preliminary data.</text>
</comment>
<keyword evidence="2" id="KW-1185">Reference proteome</keyword>
<protein>
    <submittedName>
        <fullName evidence="1">18455_t:CDS:1</fullName>
    </submittedName>
</protein>
<organism evidence="1 2">
    <name type="scientific">Acaulospora morrowiae</name>
    <dbReference type="NCBI Taxonomy" id="94023"/>
    <lineage>
        <taxon>Eukaryota</taxon>
        <taxon>Fungi</taxon>
        <taxon>Fungi incertae sedis</taxon>
        <taxon>Mucoromycota</taxon>
        <taxon>Glomeromycotina</taxon>
        <taxon>Glomeromycetes</taxon>
        <taxon>Diversisporales</taxon>
        <taxon>Acaulosporaceae</taxon>
        <taxon>Acaulospora</taxon>
    </lineage>
</organism>
<dbReference type="InterPro" id="IPR032675">
    <property type="entry name" value="LRR_dom_sf"/>
</dbReference>
<evidence type="ECO:0000313" key="2">
    <source>
        <dbReference type="Proteomes" id="UP000789342"/>
    </source>
</evidence>
<dbReference type="Proteomes" id="UP000789342">
    <property type="component" value="Unassembled WGS sequence"/>
</dbReference>
<accession>A0A9N9FZR1</accession>
<dbReference type="EMBL" id="CAJVPV010004140">
    <property type="protein sequence ID" value="CAG8567412.1"/>
    <property type="molecule type" value="Genomic_DNA"/>
</dbReference>
<dbReference type="AlphaFoldDB" id="A0A9N9FZR1"/>
<proteinExistence type="predicted"/>
<dbReference type="OrthoDB" id="2327826at2759"/>
<dbReference type="Gene3D" id="3.80.10.10">
    <property type="entry name" value="Ribonuclease Inhibitor"/>
    <property type="match status" value="2"/>
</dbReference>